<evidence type="ECO:0000256" key="1">
    <source>
        <dbReference type="ARBA" id="ARBA00022664"/>
    </source>
</evidence>
<proteinExistence type="predicted"/>
<feature type="region of interest" description="Disordered" evidence="2">
    <location>
        <begin position="1"/>
        <end position="116"/>
    </location>
</feature>
<feature type="compositionally biased region" description="Basic and acidic residues" evidence="2">
    <location>
        <begin position="68"/>
        <end position="78"/>
    </location>
</feature>
<feature type="compositionally biased region" description="Acidic residues" evidence="2">
    <location>
        <begin position="335"/>
        <end position="363"/>
    </location>
</feature>
<dbReference type="GO" id="GO:0003676">
    <property type="term" value="F:nucleic acid binding"/>
    <property type="evidence" value="ECO:0007669"/>
    <property type="project" value="InterPro"/>
</dbReference>
<reference evidence="3 4" key="1">
    <citation type="submission" date="2019-02" db="EMBL/GenBank/DDBJ databases">
        <title>Genome sequencing of the rare red list fungi Antrodiella citrinella (Flaviporus citrinellus).</title>
        <authorList>
            <person name="Buettner E."/>
            <person name="Kellner H."/>
        </authorList>
    </citation>
    <scope>NUCLEOTIDE SEQUENCE [LARGE SCALE GENOMIC DNA]</scope>
    <source>
        <strain evidence="3 4">DSM 108506</strain>
    </source>
</reference>
<feature type="compositionally biased region" description="Polar residues" evidence="2">
    <location>
        <begin position="247"/>
        <end position="256"/>
    </location>
</feature>
<evidence type="ECO:0000256" key="2">
    <source>
        <dbReference type="SAM" id="MobiDB-lite"/>
    </source>
</evidence>
<accession>A0A4S4M257</accession>
<feature type="compositionally biased region" description="Acidic residues" evidence="2">
    <location>
        <begin position="777"/>
        <end position="786"/>
    </location>
</feature>
<gene>
    <name evidence="3" type="ORF">EUX98_g8824</name>
</gene>
<dbReference type="GO" id="GO:0008270">
    <property type="term" value="F:zinc ion binding"/>
    <property type="evidence" value="ECO:0007669"/>
    <property type="project" value="InterPro"/>
</dbReference>
<feature type="region of interest" description="Disordered" evidence="2">
    <location>
        <begin position="754"/>
        <end position="832"/>
    </location>
</feature>
<keyword evidence="1" id="KW-0507">mRNA processing</keyword>
<dbReference type="EMBL" id="SGPM01000552">
    <property type="protein sequence ID" value="THH19186.1"/>
    <property type="molecule type" value="Genomic_DNA"/>
</dbReference>
<keyword evidence="4" id="KW-1185">Reference proteome</keyword>
<feature type="region of interest" description="Disordered" evidence="2">
    <location>
        <begin position="198"/>
        <end position="398"/>
    </location>
</feature>
<feature type="compositionally biased region" description="Polar residues" evidence="2">
    <location>
        <begin position="646"/>
        <end position="659"/>
    </location>
</feature>
<dbReference type="OrthoDB" id="3206744at2759"/>
<organism evidence="3 4">
    <name type="scientific">Antrodiella citrinella</name>
    <dbReference type="NCBI Taxonomy" id="2447956"/>
    <lineage>
        <taxon>Eukaryota</taxon>
        <taxon>Fungi</taxon>
        <taxon>Dikarya</taxon>
        <taxon>Basidiomycota</taxon>
        <taxon>Agaricomycotina</taxon>
        <taxon>Agaricomycetes</taxon>
        <taxon>Polyporales</taxon>
        <taxon>Steccherinaceae</taxon>
        <taxon>Antrodiella</taxon>
    </lineage>
</organism>
<feature type="region of interest" description="Disordered" evidence="2">
    <location>
        <begin position="627"/>
        <end position="738"/>
    </location>
</feature>
<dbReference type="AlphaFoldDB" id="A0A4S4M257"/>
<sequence>MASTTTRTRASRKKAADAAAAAQDPGGAPNNPQLPADMGPPNQPNQPNQPNLTEAGDNYPVPAQTTNENERMTGRDDEGGPTAQRNDEPGALDEGVDPHLHPVSTITHPPESSYRSALQPHATNRIAPSSDRVASNEINRRLSEIPPHLRTAEDAALIRIAALEDLLQQRLQQVEDRLHRTIIHTSAVLAGENPDEIRVKLESPSPSTVWRNARRTEEPTPEPERENSVRADVEEMYGDYPEPEASQPPTRLSTDPTPGPRPSNATYGPSAEERLRRANLGGRPFSHAVRGIGGRGRQRSSPGRYVNHTGADSHGSERDYQDAPAGGSGPPGPPDDGDGDDDADDDGDDDGDDERPNERDDDDERRPNVYRRAPRGRATRSTERERPTSYRGSAPPNVFYARAPSNIQVRRTTLSDTAKKDTDFIIELLQPLNRAPIEDKNLLAMIKQLKPATPDSYNGEDDAERFETWIASVVRWLELNNVVGEAVDWYRVKLLGQLLKKDASEWYLQVIQPREQDWTFRDALCALFTRFIHRSSVQIAEEKFNTVKYTKSGGVADLANRILTYAKKLPEMPPQYFLKSKLLRELPHKLRHPLGTSRGITAQNSKFEEIVAAAQEIEDYLRQEEMENTSELTRVGSVKTSGGGINSSTAGPSTSTQSVPRAADGRFASSGQQSGWKGKEIQRGYTNNRDTYRPTRGPYPGYRPRVMFDANRRAIQSPESAERLERKTSTSAMPKVDKSRVKCYACEQMGHYATDPECPKYGKRPTTKPALRRMAEVLEEDDERQDEAEKPELMDGEKPHNEEPETEFENQDETRPLEGDQYEPDEKNQIQS</sequence>
<evidence type="ECO:0008006" key="5">
    <source>
        <dbReference type="Google" id="ProtNLM"/>
    </source>
</evidence>
<protein>
    <recommendedName>
        <fullName evidence="5">CCHC-type domain-containing protein</fullName>
    </recommendedName>
</protein>
<feature type="compositionally biased region" description="Basic and acidic residues" evidence="2">
    <location>
        <begin position="812"/>
        <end position="832"/>
    </location>
</feature>
<feature type="compositionally biased region" description="Basic and acidic residues" evidence="2">
    <location>
        <begin position="787"/>
        <end position="803"/>
    </location>
</feature>
<feature type="compositionally biased region" description="Low complexity" evidence="2">
    <location>
        <begin position="694"/>
        <end position="705"/>
    </location>
</feature>
<feature type="compositionally biased region" description="Basic and acidic residues" evidence="2">
    <location>
        <begin position="214"/>
        <end position="233"/>
    </location>
</feature>
<evidence type="ECO:0000313" key="4">
    <source>
        <dbReference type="Proteomes" id="UP000308730"/>
    </source>
</evidence>
<feature type="compositionally biased region" description="Basic residues" evidence="2">
    <location>
        <begin position="368"/>
        <end position="378"/>
    </location>
</feature>
<comment type="caution">
    <text evidence="3">The sequence shown here is derived from an EMBL/GenBank/DDBJ whole genome shotgun (WGS) entry which is preliminary data.</text>
</comment>
<name>A0A4S4M257_9APHY</name>
<evidence type="ECO:0000313" key="3">
    <source>
        <dbReference type="EMBL" id="THH19186.1"/>
    </source>
</evidence>
<dbReference type="GO" id="GO:0006397">
    <property type="term" value="P:mRNA processing"/>
    <property type="evidence" value="ECO:0007669"/>
    <property type="project" value="UniProtKB-KW"/>
</dbReference>
<dbReference type="SUPFAM" id="SSF57756">
    <property type="entry name" value="Retrovirus zinc finger-like domains"/>
    <property type="match status" value="1"/>
</dbReference>
<dbReference type="InterPro" id="IPR036875">
    <property type="entry name" value="Znf_CCHC_sf"/>
</dbReference>
<dbReference type="Proteomes" id="UP000308730">
    <property type="component" value="Unassembled WGS sequence"/>
</dbReference>